<dbReference type="GO" id="GO:0006261">
    <property type="term" value="P:DNA-templated DNA replication"/>
    <property type="evidence" value="ECO:0007669"/>
    <property type="project" value="InterPro"/>
</dbReference>
<sequence>MNCLLGPAPVSAGEPGLWWALAVADGASPEGSASQQARPVARFEPSQTARIVREAPERLGVPADRIRWTAPNIGGLSAAWLSEGVRVARCHDLALAQRILRARPESVGGYAPVVDLPVEQPQDEASSALVGRAPAGQSSFFDAAELTGGPDASAPDVLQLAAELAAQERAASASTHPARLRLLLAAESQGALIAEEIHATGLPWRADVHERLLLETLGPRPAEGERPPRLQELAGQIASDLGAVDLNPDSPTSVLRALQQAGVQVESTRQGELQRWIEAGGRDREQRRRLLGSTLEYKRLARLWTANGWHWLDEWVREDRFHARYLVGGVVTGRWSAHGGGAMQIPSAVRSAVLADAGQLLTVADASQVEPRILAAMSQDEALAAAGSTPDLYREVAKQGRAAGTRLQDRDRAKVALLGAMYGATTGDSGALLPHLRRLYPRAVGLLERAAAEGERGGQVSTWLGRPSPSPDERWHRAVAQTGTRQDEARAATLRRGQGRFTRNFVVQGTAAEWALCWMGEIRRRLTEAGLGTRLVFFVHDEVVLHGPEPEAEQVRGIVQQAAAAAGRLLFGAAPVDFPLTVSSVRCYADA</sequence>
<keyword evidence="5" id="KW-0808">Transferase</keyword>
<dbReference type="Pfam" id="PF00476">
    <property type="entry name" value="DNA_pol_A"/>
    <property type="match status" value="1"/>
</dbReference>
<accession>A0A7W7GNV7</accession>
<evidence type="ECO:0000256" key="2">
    <source>
        <dbReference type="ARBA" id="ARBA00022705"/>
    </source>
</evidence>
<keyword evidence="2" id="KW-0235">DNA replication</keyword>
<evidence type="ECO:0000313" key="6">
    <source>
        <dbReference type="Proteomes" id="UP000540191"/>
    </source>
</evidence>
<name>A0A7W7GNV7_9MICC</name>
<protein>
    <recommendedName>
        <fullName evidence="1">DNA-directed DNA polymerase</fullName>
        <ecNumber evidence="1">2.7.7.7</ecNumber>
    </recommendedName>
</protein>
<dbReference type="EMBL" id="JACHNA010000001">
    <property type="protein sequence ID" value="MBB4735608.1"/>
    <property type="molecule type" value="Genomic_DNA"/>
</dbReference>
<dbReference type="Gene3D" id="3.30.70.370">
    <property type="match status" value="1"/>
</dbReference>
<evidence type="ECO:0000256" key="1">
    <source>
        <dbReference type="ARBA" id="ARBA00012417"/>
    </source>
</evidence>
<dbReference type="PANTHER" id="PTHR10133:SF27">
    <property type="entry name" value="DNA POLYMERASE NU"/>
    <property type="match status" value="1"/>
</dbReference>
<comment type="catalytic activity">
    <reaction evidence="3">
        <text>DNA(n) + a 2'-deoxyribonucleoside 5'-triphosphate = DNA(n+1) + diphosphate</text>
        <dbReference type="Rhea" id="RHEA:22508"/>
        <dbReference type="Rhea" id="RHEA-COMP:17339"/>
        <dbReference type="Rhea" id="RHEA-COMP:17340"/>
        <dbReference type="ChEBI" id="CHEBI:33019"/>
        <dbReference type="ChEBI" id="CHEBI:61560"/>
        <dbReference type="ChEBI" id="CHEBI:173112"/>
        <dbReference type="EC" id="2.7.7.7"/>
    </reaction>
</comment>
<evidence type="ECO:0000256" key="3">
    <source>
        <dbReference type="ARBA" id="ARBA00049244"/>
    </source>
</evidence>
<dbReference type="GO" id="GO:0003677">
    <property type="term" value="F:DNA binding"/>
    <property type="evidence" value="ECO:0007669"/>
    <property type="project" value="InterPro"/>
</dbReference>
<dbReference type="Proteomes" id="UP000540191">
    <property type="component" value="Unassembled WGS sequence"/>
</dbReference>
<feature type="domain" description="DNA-directed DNA polymerase family A palm" evidence="4">
    <location>
        <begin position="346"/>
        <end position="551"/>
    </location>
</feature>
<dbReference type="AlphaFoldDB" id="A0A7W7GNV7"/>
<gene>
    <name evidence="5" type="ORF">HDA30_001116</name>
</gene>
<dbReference type="GO" id="GO:0003887">
    <property type="term" value="F:DNA-directed DNA polymerase activity"/>
    <property type="evidence" value="ECO:0007669"/>
    <property type="project" value="UniProtKB-EC"/>
</dbReference>
<dbReference type="InterPro" id="IPR001098">
    <property type="entry name" value="DNA-dir_DNA_pol_A_palm_dom"/>
</dbReference>
<proteinExistence type="predicted"/>
<comment type="caution">
    <text evidence="5">The sequence shown here is derived from an EMBL/GenBank/DDBJ whole genome shotgun (WGS) entry which is preliminary data.</text>
</comment>
<dbReference type="PANTHER" id="PTHR10133">
    <property type="entry name" value="DNA POLYMERASE I"/>
    <property type="match status" value="1"/>
</dbReference>
<dbReference type="EC" id="2.7.7.7" evidence="1"/>
<dbReference type="CDD" id="cd06444">
    <property type="entry name" value="DNA_pol_A"/>
    <property type="match status" value="1"/>
</dbReference>
<organism evidence="5 6">
    <name type="scientific">Micrococcus cohnii</name>
    <dbReference type="NCBI Taxonomy" id="993416"/>
    <lineage>
        <taxon>Bacteria</taxon>
        <taxon>Bacillati</taxon>
        <taxon>Actinomycetota</taxon>
        <taxon>Actinomycetes</taxon>
        <taxon>Micrococcales</taxon>
        <taxon>Micrococcaceae</taxon>
        <taxon>Micrococcus</taxon>
    </lineage>
</organism>
<dbReference type="InterPro" id="IPR002298">
    <property type="entry name" value="DNA_polymerase_A"/>
</dbReference>
<dbReference type="SMART" id="SM00482">
    <property type="entry name" value="POLAc"/>
    <property type="match status" value="1"/>
</dbReference>
<dbReference type="InterPro" id="IPR043502">
    <property type="entry name" value="DNA/RNA_pol_sf"/>
</dbReference>
<evidence type="ECO:0000259" key="4">
    <source>
        <dbReference type="SMART" id="SM00482"/>
    </source>
</evidence>
<dbReference type="RefSeq" id="WP_184241343.1">
    <property type="nucleotide sequence ID" value="NZ_JACHNA010000001.1"/>
</dbReference>
<keyword evidence="6" id="KW-1185">Reference proteome</keyword>
<dbReference type="NCBIfam" id="NF011538">
    <property type="entry name" value="PRK14975.1-1"/>
    <property type="match status" value="1"/>
</dbReference>
<evidence type="ECO:0000313" key="5">
    <source>
        <dbReference type="EMBL" id="MBB4735608.1"/>
    </source>
</evidence>
<dbReference type="Gene3D" id="1.10.150.20">
    <property type="entry name" value="5' to 3' exonuclease, C-terminal subdomain"/>
    <property type="match status" value="1"/>
</dbReference>
<dbReference type="GO" id="GO:0006302">
    <property type="term" value="P:double-strand break repair"/>
    <property type="evidence" value="ECO:0007669"/>
    <property type="project" value="TreeGrafter"/>
</dbReference>
<keyword evidence="5" id="KW-0548">Nucleotidyltransferase</keyword>
<dbReference type="SUPFAM" id="SSF56672">
    <property type="entry name" value="DNA/RNA polymerases"/>
    <property type="match status" value="1"/>
</dbReference>
<reference evidence="5 6" key="1">
    <citation type="submission" date="2020-08" db="EMBL/GenBank/DDBJ databases">
        <title>Sequencing the genomes of 1000 actinobacteria strains.</title>
        <authorList>
            <person name="Klenk H.-P."/>
        </authorList>
    </citation>
    <scope>NUCLEOTIDE SEQUENCE [LARGE SCALE GENOMIC DNA]</scope>
    <source>
        <strain evidence="5 6">DSM 23974</strain>
    </source>
</reference>